<protein>
    <submittedName>
        <fullName evidence="1">Uncharacterized protein</fullName>
    </submittedName>
</protein>
<sequence length="496" mass="57107">MIDASSELPSIAKLEYLLSSLKGEAALPFEHTALTDDNYSVTWAQLLKRYDNSRLLVREYYRKLHYLPAVHVECVDKLTNLVDEFSRYVNGFVKLKEPVNSWDTPLSNMLLMKLDRATLLAWEKHSVHFKKDKYSDVVQFVEDRIQILKSTNNFASESGERSSKVAGSNRPPQARRSIANVASSRSTPTVTSSSKCLLQWADGHLLRSCPVFNGKDVHQRQLHDPQVVSTLGLVWEPAVDMFQFRIDLPPTATVLTKRLTLSYIAKIFDPLGLLSPIIVIAKMFMQQLWSLKVNGKPWDWDSELPSHLQREWAAFHYKLPLLREIRIPRFISLRGATRVQLHVFADNSQNAYEWRKFKLKRGLNAGIMFLAWTIQQTILPDKLESCHRWWHGPRWLSGMEDDWPKREPAREEGELTEEERVVKLPVAAVATVNNFNSRLFSRFSTYLKLRRTAAYCLRFIQCLTTKKSSERRNGTIQGLIASVPPLTSDDLDHSEL</sequence>
<proteinExistence type="predicted"/>
<dbReference type="PANTHER" id="PTHR47331">
    <property type="entry name" value="PHD-TYPE DOMAIN-CONTAINING PROTEIN"/>
    <property type="match status" value="1"/>
</dbReference>
<dbReference type="AlphaFoldDB" id="A0A182HYC8"/>
<name>A0A182HYC8_ANOAR</name>
<dbReference type="Pfam" id="PF03564">
    <property type="entry name" value="DUF1759"/>
    <property type="match status" value="1"/>
</dbReference>
<evidence type="ECO:0000313" key="2">
    <source>
        <dbReference type="Proteomes" id="UP000075840"/>
    </source>
</evidence>
<dbReference type="Proteomes" id="UP000075840">
    <property type="component" value="Unassembled WGS sequence"/>
</dbReference>
<dbReference type="EnsemblMetazoa" id="AARA006306-RA">
    <property type="protein sequence ID" value="AARA006306-PA"/>
    <property type="gene ID" value="AARA006306"/>
</dbReference>
<dbReference type="VEuPathDB" id="VectorBase:AARA21_005971"/>
<dbReference type="Pfam" id="PF05380">
    <property type="entry name" value="Peptidase_A17"/>
    <property type="match status" value="1"/>
</dbReference>
<dbReference type="VEuPathDB" id="VectorBase:AARA006306"/>
<dbReference type="InterPro" id="IPR008042">
    <property type="entry name" value="Retrotrans_Pao"/>
</dbReference>
<reference evidence="1" key="1">
    <citation type="submission" date="2022-08" db="UniProtKB">
        <authorList>
            <consortium name="EnsemblMetazoa"/>
        </authorList>
    </citation>
    <scope>IDENTIFICATION</scope>
    <source>
        <strain evidence="1">Dongola</strain>
    </source>
</reference>
<dbReference type="EMBL" id="APCN01006875">
    <property type="status" value="NOT_ANNOTATED_CDS"/>
    <property type="molecule type" value="Genomic_DNA"/>
</dbReference>
<evidence type="ECO:0000313" key="1">
    <source>
        <dbReference type="EnsemblMetazoa" id="AARA006306-PA"/>
    </source>
</evidence>
<dbReference type="InterPro" id="IPR005312">
    <property type="entry name" value="DUF1759"/>
</dbReference>
<organism evidence="1 2">
    <name type="scientific">Anopheles arabiensis</name>
    <name type="common">Mosquito</name>
    <dbReference type="NCBI Taxonomy" id="7173"/>
    <lineage>
        <taxon>Eukaryota</taxon>
        <taxon>Metazoa</taxon>
        <taxon>Ecdysozoa</taxon>
        <taxon>Arthropoda</taxon>
        <taxon>Hexapoda</taxon>
        <taxon>Insecta</taxon>
        <taxon>Pterygota</taxon>
        <taxon>Neoptera</taxon>
        <taxon>Endopterygota</taxon>
        <taxon>Diptera</taxon>
        <taxon>Nematocera</taxon>
        <taxon>Culicoidea</taxon>
        <taxon>Culicidae</taxon>
        <taxon>Anophelinae</taxon>
        <taxon>Anopheles</taxon>
    </lineage>
</organism>
<keyword evidence="2" id="KW-1185">Reference proteome</keyword>
<accession>A0A182HYC8</accession>
<dbReference type="VEuPathDB" id="VectorBase:AARA21_014215"/>